<gene>
    <name evidence="5" type="ORF">WICANDRAFT_60613</name>
</gene>
<dbReference type="GO" id="GO:0000140">
    <property type="term" value="F:acylglycerone-phosphate reductase (NADP+) activity"/>
    <property type="evidence" value="ECO:0007669"/>
    <property type="project" value="TreeGrafter"/>
</dbReference>
<dbReference type="Pfam" id="PF00106">
    <property type="entry name" value="adh_short"/>
    <property type="match status" value="1"/>
</dbReference>
<proteinExistence type="inferred from homology"/>
<evidence type="ECO:0000256" key="1">
    <source>
        <dbReference type="ARBA" id="ARBA00006484"/>
    </source>
</evidence>
<dbReference type="GO" id="GO:0006654">
    <property type="term" value="P:phosphatidic acid biosynthetic process"/>
    <property type="evidence" value="ECO:0007669"/>
    <property type="project" value="TreeGrafter"/>
</dbReference>
<dbReference type="GO" id="GO:0005811">
    <property type="term" value="C:lipid droplet"/>
    <property type="evidence" value="ECO:0007669"/>
    <property type="project" value="TreeGrafter"/>
</dbReference>
<dbReference type="STRING" id="683960.A0A1E3PB89"/>
<keyword evidence="6" id="KW-1185">Reference proteome</keyword>
<dbReference type="PRINTS" id="PR00081">
    <property type="entry name" value="GDHRDH"/>
</dbReference>
<dbReference type="GO" id="GO:0019433">
    <property type="term" value="P:triglyceride catabolic process"/>
    <property type="evidence" value="ECO:0007669"/>
    <property type="project" value="TreeGrafter"/>
</dbReference>
<keyword evidence="3" id="KW-0560">Oxidoreductase</keyword>
<dbReference type="OrthoDB" id="2102561at2759"/>
<evidence type="ECO:0000256" key="3">
    <source>
        <dbReference type="ARBA" id="ARBA00023002"/>
    </source>
</evidence>
<organism evidence="5 6">
    <name type="scientific">Wickerhamomyces anomalus (strain ATCC 58044 / CBS 1984 / NCYC 433 / NRRL Y-366-8)</name>
    <name type="common">Yeast</name>
    <name type="synonym">Hansenula anomala</name>
    <dbReference type="NCBI Taxonomy" id="683960"/>
    <lineage>
        <taxon>Eukaryota</taxon>
        <taxon>Fungi</taxon>
        <taxon>Dikarya</taxon>
        <taxon>Ascomycota</taxon>
        <taxon>Saccharomycotina</taxon>
        <taxon>Saccharomycetes</taxon>
        <taxon>Phaffomycetales</taxon>
        <taxon>Wickerhamomycetaceae</taxon>
        <taxon>Wickerhamomyces</taxon>
    </lineage>
</organism>
<accession>A0A1E3PB89</accession>
<evidence type="ECO:0000256" key="4">
    <source>
        <dbReference type="RuleBase" id="RU000363"/>
    </source>
</evidence>
<dbReference type="PROSITE" id="PS00061">
    <property type="entry name" value="ADH_SHORT"/>
    <property type="match status" value="1"/>
</dbReference>
<evidence type="ECO:0000313" key="5">
    <source>
        <dbReference type="EMBL" id="ODQ62560.1"/>
    </source>
</evidence>
<dbReference type="PRINTS" id="PR00080">
    <property type="entry name" value="SDRFAMILY"/>
</dbReference>
<evidence type="ECO:0000256" key="2">
    <source>
        <dbReference type="ARBA" id="ARBA00022857"/>
    </source>
</evidence>
<dbReference type="GeneID" id="30200271"/>
<dbReference type="RefSeq" id="XP_019041767.1">
    <property type="nucleotide sequence ID" value="XM_019183025.1"/>
</dbReference>
<dbReference type="InterPro" id="IPR002347">
    <property type="entry name" value="SDR_fam"/>
</dbReference>
<dbReference type="InterPro" id="IPR036291">
    <property type="entry name" value="NAD(P)-bd_dom_sf"/>
</dbReference>
<dbReference type="GO" id="GO:0004806">
    <property type="term" value="F:triacylglycerol lipase activity"/>
    <property type="evidence" value="ECO:0007669"/>
    <property type="project" value="TreeGrafter"/>
</dbReference>
<sequence>MSKVALITGTNSGIGYSLALEFHKRGVKVYATDYQFSNTTLQTFKDLGIITHTLDVRNIQDIKKIRDVVDAEENGKLDYLYNNAGIVTAVHSTDITDEQLQDLYDINVFGPIKMTREFIKLVINAKGTIIFSGSVTKNIPLHCNSLYVSSKAALDQYISVLQLEVRNYGVKVIEVLGGMIKTDIFNNSMNTVPDDSIYNFDEYTEIFQNRKQALDKNNHKRMPADIFAKRVLDQVEKSGLNTFRIFEGGEASRLYYIPNFLPRSKILDIMLGMFNLNFNYRRHLPAEKI</sequence>
<dbReference type="GO" id="GO:0005783">
    <property type="term" value="C:endoplasmic reticulum"/>
    <property type="evidence" value="ECO:0007669"/>
    <property type="project" value="TreeGrafter"/>
</dbReference>
<dbReference type="AlphaFoldDB" id="A0A1E3PB89"/>
<evidence type="ECO:0000313" key="6">
    <source>
        <dbReference type="Proteomes" id="UP000094112"/>
    </source>
</evidence>
<reference evidence="5 6" key="1">
    <citation type="journal article" date="2016" name="Proc. Natl. Acad. Sci. U.S.A.">
        <title>Comparative genomics of biotechnologically important yeasts.</title>
        <authorList>
            <person name="Riley R."/>
            <person name="Haridas S."/>
            <person name="Wolfe K.H."/>
            <person name="Lopes M.R."/>
            <person name="Hittinger C.T."/>
            <person name="Goeker M."/>
            <person name="Salamov A.A."/>
            <person name="Wisecaver J.H."/>
            <person name="Long T.M."/>
            <person name="Calvey C.H."/>
            <person name="Aerts A.L."/>
            <person name="Barry K.W."/>
            <person name="Choi C."/>
            <person name="Clum A."/>
            <person name="Coughlan A.Y."/>
            <person name="Deshpande S."/>
            <person name="Douglass A.P."/>
            <person name="Hanson S.J."/>
            <person name="Klenk H.-P."/>
            <person name="LaButti K.M."/>
            <person name="Lapidus A."/>
            <person name="Lindquist E.A."/>
            <person name="Lipzen A.M."/>
            <person name="Meier-Kolthoff J.P."/>
            <person name="Ohm R.A."/>
            <person name="Otillar R.P."/>
            <person name="Pangilinan J.L."/>
            <person name="Peng Y."/>
            <person name="Rokas A."/>
            <person name="Rosa C.A."/>
            <person name="Scheuner C."/>
            <person name="Sibirny A.A."/>
            <person name="Slot J.C."/>
            <person name="Stielow J.B."/>
            <person name="Sun H."/>
            <person name="Kurtzman C.P."/>
            <person name="Blackwell M."/>
            <person name="Grigoriev I.V."/>
            <person name="Jeffries T.W."/>
        </authorList>
    </citation>
    <scope>NUCLEOTIDE SEQUENCE [LARGE SCALE GENOMIC DNA]</scope>
    <source>
        <strain evidence="6">ATCC 58044 / CBS 1984 / NCYC 433 / NRRL Y-366-8</strain>
    </source>
</reference>
<dbReference type="Gene3D" id="3.40.50.720">
    <property type="entry name" value="NAD(P)-binding Rossmann-like Domain"/>
    <property type="match status" value="1"/>
</dbReference>
<protein>
    <submittedName>
        <fullName evidence="5">Uncharacterized protein</fullName>
    </submittedName>
</protein>
<dbReference type="EMBL" id="KV454208">
    <property type="protein sequence ID" value="ODQ62560.1"/>
    <property type="molecule type" value="Genomic_DNA"/>
</dbReference>
<dbReference type="PANTHER" id="PTHR44169">
    <property type="entry name" value="NADPH-DEPENDENT 1-ACYLDIHYDROXYACETONE PHOSPHATE REDUCTASE"/>
    <property type="match status" value="1"/>
</dbReference>
<comment type="similarity">
    <text evidence="1 4">Belongs to the short-chain dehydrogenases/reductases (SDR) family.</text>
</comment>
<dbReference type="InterPro" id="IPR020904">
    <property type="entry name" value="Sc_DH/Rdtase_CS"/>
</dbReference>
<dbReference type="SUPFAM" id="SSF51735">
    <property type="entry name" value="NAD(P)-binding Rossmann-fold domains"/>
    <property type="match status" value="1"/>
</dbReference>
<keyword evidence="2" id="KW-0521">NADP</keyword>
<name>A0A1E3PB89_WICAA</name>
<dbReference type="PANTHER" id="PTHR44169:SF6">
    <property type="entry name" value="NADPH-DEPENDENT 1-ACYLDIHYDROXYACETONE PHOSPHATE REDUCTASE"/>
    <property type="match status" value="1"/>
</dbReference>
<dbReference type="Proteomes" id="UP000094112">
    <property type="component" value="Unassembled WGS sequence"/>
</dbReference>